<reference evidence="16" key="2">
    <citation type="submission" date="2025-08" db="UniProtKB">
        <authorList>
            <consortium name="RefSeq"/>
        </authorList>
    </citation>
    <scope>IDENTIFICATION</scope>
    <source>
        <tissue evidence="16">Leaf</tissue>
    </source>
</reference>
<comment type="similarity">
    <text evidence="2">Belongs to the protein kinase superfamily. CAMK Ser/Thr protein kinase family. SNF1 subfamily.</text>
</comment>
<keyword evidence="8 11" id="KW-0067">ATP-binding</keyword>
<dbReference type="InterPro" id="IPR008271">
    <property type="entry name" value="Ser/Thr_kinase_AS"/>
</dbReference>
<evidence type="ECO:0000259" key="13">
    <source>
        <dbReference type="PROSITE" id="PS50011"/>
    </source>
</evidence>
<accession>A0ABM0XSS2</accession>
<dbReference type="InterPro" id="IPR017441">
    <property type="entry name" value="Protein_kinase_ATP_BS"/>
</dbReference>
<evidence type="ECO:0000259" key="14">
    <source>
        <dbReference type="PROSITE" id="PS50816"/>
    </source>
</evidence>
<evidence type="ECO:0000256" key="11">
    <source>
        <dbReference type="PROSITE-ProRule" id="PRU10141"/>
    </source>
</evidence>
<dbReference type="Pfam" id="PF03822">
    <property type="entry name" value="NAF"/>
    <property type="match status" value="1"/>
</dbReference>
<comment type="cofactor">
    <cofactor evidence="1">
        <name>Mn(2+)</name>
        <dbReference type="ChEBI" id="CHEBI:29035"/>
    </cofactor>
</comment>
<dbReference type="PANTHER" id="PTHR43895:SF28">
    <property type="entry name" value="CBL-INTERACTING SERINE_THREONINE-PROTEIN KINASE 15"/>
    <property type="match status" value="1"/>
</dbReference>
<comment type="catalytic activity">
    <reaction evidence="9">
        <text>L-threonyl-[protein] + ATP = O-phospho-L-threonyl-[protein] + ADP + H(+)</text>
        <dbReference type="Rhea" id="RHEA:46608"/>
        <dbReference type="Rhea" id="RHEA-COMP:11060"/>
        <dbReference type="Rhea" id="RHEA-COMP:11605"/>
        <dbReference type="ChEBI" id="CHEBI:15378"/>
        <dbReference type="ChEBI" id="CHEBI:30013"/>
        <dbReference type="ChEBI" id="CHEBI:30616"/>
        <dbReference type="ChEBI" id="CHEBI:61977"/>
        <dbReference type="ChEBI" id="CHEBI:456216"/>
        <dbReference type="EC" id="2.7.11.1"/>
    </reaction>
</comment>
<dbReference type="Proteomes" id="UP000694864">
    <property type="component" value="Chromosome 20"/>
</dbReference>
<evidence type="ECO:0000256" key="12">
    <source>
        <dbReference type="RuleBase" id="RU000304"/>
    </source>
</evidence>
<dbReference type="PANTHER" id="PTHR43895">
    <property type="entry name" value="CALCIUM/CALMODULIN-DEPENDENT PROTEIN KINASE KINASE-RELATED"/>
    <property type="match status" value="1"/>
</dbReference>
<feature type="domain" description="NAF" evidence="14">
    <location>
        <begin position="307"/>
        <end position="331"/>
    </location>
</feature>
<feature type="domain" description="Protein kinase" evidence="13">
    <location>
        <begin position="12"/>
        <end position="266"/>
    </location>
</feature>
<dbReference type="PROSITE" id="PS50816">
    <property type="entry name" value="NAF"/>
    <property type="match status" value="1"/>
</dbReference>
<sequence>MEKKGSVLMLRYEVGKFLGQGTFAKVYHARHLKSGDSVAIKVIDKERILKVGMTEQIKREISVMRLLRHPNIVELHEVMATKSKIYFVMDHVKGGELFNKVSAGKLSEDVARNYFQQLVRAVDYCHSRGVCHRDLKPENLLLDEDGSLKVSDFGLSALSDSRRQDGLLHTTCGTPAYVAPEVISRRGYDGFKADVWSCGVILYVLLAGYLPFRDSNLMELYKKIGKAEVKFPNWFAPGAKRLLKRILDPNPNTRVSTEKIMKSSWFRKGLQQEQKKGSVDEEDVDVDIDVDAEANANANASAEKEKKRCINLNAFEIISLSTGFDLSGLFEEGEEKEEMRFTTNKEASEITEKLVEIGKELKMKVRTKEQGWKVKMAAEAAVVEAEVFEIAPSFHMVVLKKSDGDTAEYKRVMKESIRPALIDIALAWH</sequence>
<dbReference type="PROSITE" id="PS50011">
    <property type="entry name" value="PROTEIN_KINASE_DOM"/>
    <property type="match status" value="1"/>
</dbReference>
<evidence type="ECO:0000256" key="6">
    <source>
        <dbReference type="ARBA" id="ARBA00022741"/>
    </source>
</evidence>
<evidence type="ECO:0000256" key="4">
    <source>
        <dbReference type="ARBA" id="ARBA00022527"/>
    </source>
</evidence>
<evidence type="ECO:0000256" key="10">
    <source>
        <dbReference type="ARBA" id="ARBA00048679"/>
    </source>
</evidence>
<dbReference type="SMART" id="SM00220">
    <property type="entry name" value="S_TKc"/>
    <property type="match status" value="1"/>
</dbReference>
<comment type="catalytic activity">
    <reaction evidence="10">
        <text>L-seryl-[protein] + ATP = O-phospho-L-seryl-[protein] + ADP + H(+)</text>
        <dbReference type="Rhea" id="RHEA:17989"/>
        <dbReference type="Rhea" id="RHEA-COMP:9863"/>
        <dbReference type="Rhea" id="RHEA-COMP:11604"/>
        <dbReference type="ChEBI" id="CHEBI:15378"/>
        <dbReference type="ChEBI" id="CHEBI:29999"/>
        <dbReference type="ChEBI" id="CHEBI:30616"/>
        <dbReference type="ChEBI" id="CHEBI:83421"/>
        <dbReference type="ChEBI" id="CHEBI:456216"/>
        <dbReference type="EC" id="2.7.11.1"/>
    </reaction>
</comment>
<evidence type="ECO:0000256" key="9">
    <source>
        <dbReference type="ARBA" id="ARBA00047899"/>
    </source>
</evidence>
<proteinExistence type="inferred from homology"/>
<feature type="binding site" evidence="11">
    <location>
        <position position="50"/>
    </location>
    <ligand>
        <name>ATP</name>
        <dbReference type="ChEBI" id="CHEBI:30616"/>
    </ligand>
</feature>
<dbReference type="Gene3D" id="3.30.200.20">
    <property type="entry name" value="Phosphorylase Kinase, domain 1"/>
    <property type="match status" value="1"/>
</dbReference>
<evidence type="ECO:0000256" key="8">
    <source>
        <dbReference type="ARBA" id="ARBA00022840"/>
    </source>
</evidence>
<dbReference type="GO" id="GO:0016301">
    <property type="term" value="F:kinase activity"/>
    <property type="evidence" value="ECO:0007669"/>
    <property type="project" value="UniProtKB-KW"/>
</dbReference>
<name>A0ABM0XSS2_CAMSA</name>
<keyword evidence="4 12" id="KW-0723">Serine/threonine-protein kinase</keyword>
<dbReference type="RefSeq" id="XP_010490506.1">
    <property type="nucleotide sequence ID" value="XM_010492204.2"/>
</dbReference>
<dbReference type="PROSITE" id="PS00107">
    <property type="entry name" value="PROTEIN_KINASE_ATP"/>
    <property type="match status" value="1"/>
</dbReference>
<keyword evidence="7 16" id="KW-0418">Kinase</keyword>
<evidence type="ECO:0000256" key="5">
    <source>
        <dbReference type="ARBA" id="ARBA00022679"/>
    </source>
</evidence>
<dbReference type="InterPro" id="IPR018451">
    <property type="entry name" value="NAF/FISL_domain"/>
</dbReference>
<dbReference type="CDD" id="cd14663">
    <property type="entry name" value="STKc_SnRK3"/>
    <property type="match status" value="1"/>
</dbReference>
<keyword evidence="5" id="KW-0808">Transferase</keyword>
<organism evidence="15 16">
    <name type="scientific">Camelina sativa</name>
    <name type="common">False flax</name>
    <name type="synonym">Myagrum sativum</name>
    <dbReference type="NCBI Taxonomy" id="90675"/>
    <lineage>
        <taxon>Eukaryota</taxon>
        <taxon>Viridiplantae</taxon>
        <taxon>Streptophyta</taxon>
        <taxon>Embryophyta</taxon>
        <taxon>Tracheophyta</taxon>
        <taxon>Spermatophyta</taxon>
        <taxon>Magnoliopsida</taxon>
        <taxon>eudicotyledons</taxon>
        <taxon>Gunneridae</taxon>
        <taxon>Pentapetalae</taxon>
        <taxon>rosids</taxon>
        <taxon>malvids</taxon>
        <taxon>Brassicales</taxon>
        <taxon>Brassicaceae</taxon>
        <taxon>Camelineae</taxon>
        <taxon>Camelina</taxon>
    </lineage>
</organism>
<protein>
    <recommendedName>
        <fullName evidence="3">non-specific serine/threonine protein kinase</fullName>
        <ecNumber evidence="3">2.7.11.1</ecNumber>
    </recommendedName>
</protein>
<evidence type="ECO:0000256" key="1">
    <source>
        <dbReference type="ARBA" id="ARBA00001936"/>
    </source>
</evidence>
<dbReference type="InterPro" id="IPR011009">
    <property type="entry name" value="Kinase-like_dom_sf"/>
</dbReference>
<dbReference type="PROSITE" id="PS00108">
    <property type="entry name" value="PROTEIN_KINASE_ST"/>
    <property type="match status" value="1"/>
</dbReference>
<keyword evidence="15" id="KW-1185">Reference proteome</keyword>
<keyword evidence="6 11" id="KW-0547">Nucleotide-binding</keyword>
<evidence type="ECO:0000256" key="2">
    <source>
        <dbReference type="ARBA" id="ARBA00006234"/>
    </source>
</evidence>
<reference evidence="15" key="1">
    <citation type="journal article" date="2014" name="Nat. Commun.">
        <title>The emerging biofuel crop Camelina sativa retains a highly undifferentiated hexaploid genome structure.</title>
        <authorList>
            <person name="Kagale S."/>
            <person name="Koh C."/>
            <person name="Nixon J."/>
            <person name="Bollina V."/>
            <person name="Clarke W.E."/>
            <person name="Tuteja R."/>
            <person name="Spillane C."/>
            <person name="Robinson S.J."/>
            <person name="Links M.G."/>
            <person name="Clarke C."/>
            <person name="Higgins E.E."/>
            <person name="Huebert T."/>
            <person name="Sharpe A.G."/>
            <person name="Parkin I.A."/>
        </authorList>
    </citation>
    <scope>NUCLEOTIDE SEQUENCE [LARGE SCALE GENOMIC DNA]</scope>
    <source>
        <strain evidence="15">cv. DH55</strain>
    </source>
</reference>
<evidence type="ECO:0000256" key="7">
    <source>
        <dbReference type="ARBA" id="ARBA00022777"/>
    </source>
</evidence>
<evidence type="ECO:0000313" key="16">
    <source>
        <dbReference type="RefSeq" id="XP_010490506.1"/>
    </source>
</evidence>
<dbReference type="Pfam" id="PF00069">
    <property type="entry name" value="Pkinase"/>
    <property type="match status" value="1"/>
</dbReference>
<dbReference type="CDD" id="cd12195">
    <property type="entry name" value="CIPK_C"/>
    <property type="match status" value="1"/>
</dbReference>
<dbReference type="SUPFAM" id="SSF56112">
    <property type="entry name" value="Protein kinase-like (PK-like)"/>
    <property type="match status" value="1"/>
</dbReference>
<dbReference type="EC" id="2.7.11.1" evidence="3"/>
<evidence type="ECO:0000256" key="3">
    <source>
        <dbReference type="ARBA" id="ARBA00012513"/>
    </source>
</evidence>
<dbReference type="Gene3D" id="3.30.310.80">
    <property type="entry name" value="Kinase associated domain 1, KA1"/>
    <property type="match status" value="1"/>
</dbReference>
<gene>
    <name evidence="16" type="primary">LOC104768277</name>
</gene>
<dbReference type="InterPro" id="IPR004041">
    <property type="entry name" value="NAF_dom"/>
</dbReference>
<dbReference type="GeneID" id="104768277"/>
<evidence type="ECO:0000313" key="15">
    <source>
        <dbReference type="Proteomes" id="UP000694864"/>
    </source>
</evidence>
<dbReference type="InterPro" id="IPR000719">
    <property type="entry name" value="Prot_kinase_dom"/>
</dbReference>
<dbReference type="Gene3D" id="1.10.510.10">
    <property type="entry name" value="Transferase(Phosphotransferase) domain 1"/>
    <property type="match status" value="1"/>
</dbReference>